<feature type="domain" description="Alpha/beta hydrolase fold-3" evidence="1">
    <location>
        <begin position="85"/>
        <end position="302"/>
    </location>
</feature>
<accession>A0ABC9EX20</accession>
<dbReference type="SUPFAM" id="SSF53474">
    <property type="entry name" value="alpha/beta-Hydrolases"/>
    <property type="match status" value="1"/>
</dbReference>
<evidence type="ECO:0000259" key="1">
    <source>
        <dbReference type="Pfam" id="PF07859"/>
    </source>
</evidence>
<dbReference type="AlphaFoldDB" id="A0ABC9EX20"/>
<dbReference type="InterPro" id="IPR029058">
    <property type="entry name" value="AB_hydrolase_fold"/>
</dbReference>
<dbReference type="Pfam" id="PF07859">
    <property type="entry name" value="Abhydrolase_3"/>
    <property type="match status" value="1"/>
</dbReference>
<dbReference type="InterPro" id="IPR013094">
    <property type="entry name" value="AB_hydrolase_3"/>
</dbReference>
<protein>
    <recommendedName>
        <fullName evidence="1">Alpha/beta hydrolase fold-3 domain-containing protein</fullName>
    </recommendedName>
</protein>
<organism evidence="2 3">
    <name type="scientific">Urochloa decumbens</name>
    <dbReference type="NCBI Taxonomy" id="240449"/>
    <lineage>
        <taxon>Eukaryota</taxon>
        <taxon>Viridiplantae</taxon>
        <taxon>Streptophyta</taxon>
        <taxon>Embryophyta</taxon>
        <taxon>Tracheophyta</taxon>
        <taxon>Spermatophyta</taxon>
        <taxon>Magnoliopsida</taxon>
        <taxon>Liliopsida</taxon>
        <taxon>Poales</taxon>
        <taxon>Poaceae</taxon>
        <taxon>PACMAD clade</taxon>
        <taxon>Panicoideae</taxon>
        <taxon>Panicodae</taxon>
        <taxon>Paniceae</taxon>
        <taxon>Melinidinae</taxon>
        <taxon>Urochloa</taxon>
    </lineage>
</organism>
<sequence>MDSGSSSEIAFDCSSFRLYMDGRVERNAHRMETTPAGFDPETGVASKDVVIDAATGAMVRLYLPPAAQAGAGAAATTANNKLPIIVFFHGGYFIVGSSAEPMYHRYVNSLVARTGAVAVSVEYRLAPEHRLPAAYDDCWAALQWAVSGADPWLADHGDLARVFLVGVSAGGNVVHNMAIDLGAGGLPAEAGVEVEAVVQLHPSFSGQRRMEVEDEVFFRANNNRWAVIFPGARGSVEDPRINPTADGAPSLAELGGQRLLVCTASEDPRGPRARAYCDAVRASGWRGKAEWFESEGVGHGFFVLEPGSRTAAALMDRVVAFLAGH</sequence>
<proteinExistence type="predicted"/>
<dbReference type="Proteomes" id="UP001497457">
    <property type="component" value="Chromosome 5rd"/>
</dbReference>
<gene>
    <name evidence="2" type="ORF">URODEC1_LOCUS99250</name>
</gene>
<dbReference type="Gene3D" id="3.40.50.1820">
    <property type="entry name" value="alpha/beta hydrolase"/>
    <property type="match status" value="1"/>
</dbReference>
<dbReference type="PANTHER" id="PTHR23024">
    <property type="entry name" value="ARYLACETAMIDE DEACETYLASE"/>
    <property type="match status" value="1"/>
</dbReference>
<dbReference type="PANTHER" id="PTHR23024:SF192">
    <property type="entry name" value="OS09G0455500 PROTEIN"/>
    <property type="match status" value="1"/>
</dbReference>
<name>A0ABC9EX20_9POAL</name>
<dbReference type="InterPro" id="IPR050466">
    <property type="entry name" value="Carboxylest/Gibb_receptor"/>
</dbReference>
<reference evidence="2" key="1">
    <citation type="submission" date="2024-10" db="EMBL/GenBank/DDBJ databases">
        <authorList>
            <person name="Ryan C."/>
        </authorList>
    </citation>
    <scope>NUCLEOTIDE SEQUENCE [LARGE SCALE GENOMIC DNA]</scope>
</reference>
<dbReference type="EMBL" id="OZ075115">
    <property type="protein sequence ID" value="CAL5064054.1"/>
    <property type="molecule type" value="Genomic_DNA"/>
</dbReference>
<evidence type="ECO:0000313" key="3">
    <source>
        <dbReference type="Proteomes" id="UP001497457"/>
    </source>
</evidence>
<keyword evidence="3" id="KW-1185">Reference proteome</keyword>
<evidence type="ECO:0000313" key="2">
    <source>
        <dbReference type="EMBL" id="CAL5064054.1"/>
    </source>
</evidence>